<name>C8XF86_NAKMY</name>
<dbReference type="STRING" id="479431.Namu_1577"/>
<dbReference type="InterPro" id="IPR002036">
    <property type="entry name" value="YbeY"/>
</dbReference>
<dbReference type="eggNOG" id="COG0319">
    <property type="taxonomic scope" value="Bacteria"/>
</dbReference>
<keyword evidence="7 9" id="KW-0378">Hydrolase</keyword>
<keyword evidence="11" id="KW-1185">Reference proteome</keyword>
<dbReference type="PANTHER" id="PTHR46986:SF1">
    <property type="entry name" value="ENDORIBONUCLEASE YBEY, CHLOROPLASTIC"/>
    <property type="match status" value="1"/>
</dbReference>
<dbReference type="KEGG" id="nml:Namu_1577"/>
<evidence type="ECO:0000256" key="1">
    <source>
        <dbReference type="ARBA" id="ARBA00010875"/>
    </source>
</evidence>
<evidence type="ECO:0000313" key="10">
    <source>
        <dbReference type="EMBL" id="ACV77972.1"/>
    </source>
</evidence>
<evidence type="ECO:0000256" key="3">
    <source>
        <dbReference type="ARBA" id="ARBA00022552"/>
    </source>
</evidence>
<evidence type="ECO:0000256" key="4">
    <source>
        <dbReference type="ARBA" id="ARBA00022722"/>
    </source>
</evidence>
<dbReference type="EC" id="3.1.-.-" evidence="9"/>
<dbReference type="InParanoid" id="C8XF86"/>
<keyword evidence="2 9" id="KW-0690">Ribosome biogenesis</keyword>
<reference evidence="11" key="1">
    <citation type="submission" date="2009-09" db="EMBL/GenBank/DDBJ databases">
        <title>The complete genome of Nakamurella multipartita DSM 44233.</title>
        <authorList>
            <consortium name="US DOE Joint Genome Institute (JGI-PGF)"/>
            <person name="Lucas S."/>
            <person name="Copeland A."/>
            <person name="Lapidus A."/>
            <person name="Glavina del Rio T."/>
            <person name="Dalin E."/>
            <person name="Tice H."/>
            <person name="Bruce D."/>
            <person name="Goodwin L."/>
            <person name="Pitluck S."/>
            <person name="Kyrpides N."/>
            <person name="Mavromatis K."/>
            <person name="Ivanova N."/>
            <person name="Ovchinnikova G."/>
            <person name="Sims D."/>
            <person name="Meincke L."/>
            <person name="Brettin T."/>
            <person name="Detter J.C."/>
            <person name="Han C."/>
            <person name="Larimer F."/>
            <person name="Land M."/>
            <person name="Hauser L."/>
            <person name="Markowitz V."/>
            <person name="Cheng J.-F."/>
            <person name="Hugenholtz P."/>
            <person name="Woyke T."/>
            <person name="Wu D."/>
            <person name="Klenk H.-P."/>
            <person name="Eisen J.A."/>
        </authorList>
    </citation>
    <scope>NUCLEOTIDE SEQUENCE [LARGE SCALE GENOMIC DNA]</scope>
    <source>
        <strain evidence="11">ATCC 700099 / DSM 44233 / CIP 104796 / JCM 9543 / NBRC 105858 / Y-104</strain>
    </source>
</reference>
<dbReference type="InterPro" id="IPR020549">
    <property type="entry name" value="YbeY_CS"/>
</dbReference>
<protein>
    <recommendedName>
        <fullName evidence="9">Endoribonuclease YbeY</fullName>
        <ecNumber evidence="9">3.1.-.-</ecNumber>
    </recommendedName>
</protein>
<dbReference type="GO" id="GO:0004521">
    <property type="term" value="F:RNA endonuclease activity"/>
    <property type="evidence" value="ECO:0007669"/>
    <property type="project" value="UniProtKB-UniRule"/>
</dbReference>
<proteinExistence type="inferred from homology"/>
<evidence type="ECO:0000313" key="11">
    <source>
        <dbReference type="Proteomes" id="UP000002218"/>
    </source>
</evidence>
<evidence type="ECO:0000256" key="9">
    <source>
        <dbReference type="HAMAP-Rule" id="MF_00009"/>
    </source>
</evidence>
<dbReference type="GO" id="GO:0004222">
    <property type="term" value="F:metalloendopeptidase activity"/>
    <property type="evidence" value="ECO:0007669"/>
    <property type="project" value="InterPro"/>
</dbReference>
<dbReference type="GO" id="GO:0006364">
    <property type="term" value="P:rRNA processing"/>
    <property type="evidence" value="ECO:0007669"/>
    <property type="project" value="UniProtKB-UniRule"/>
</dbReference>
<dbReference type="RefSeq" id="WP_015746878.1">
    <property type="nucleotide sequence ID" value="NC_013235.1"/>
</dbReference>
<accession>C8XF86</accession>
<dbReference type="Pfam" id="PF02130">
    <property type="entry name" value="YbeY"/>
    <property type="match status" value="1"/>
</dbReference>
<dbReference type="HAMAP" id="MF_00009">
    <property type="entry name" value="Endoribonucl_YbeY"/>
    <property type="match status" value="1"/>
</dbReference>
<feature type="binding site" evidence="9">
    <location>
        <position position="118"/>
    </location>
    <ligand>
        <name>Zn(2+)</name>
        <dbReference type="ChEBI" id="CHEBI:29105"/>
        <note>catalytic</note>
    </ligand>
</feature>
<dbReference type="Gene3D" id="3.40.390.30">
    <property type="entry name" value="Metalloproteases ('zincins'), catalytic domain"/>
    <property type="match status" value="1"/>
</dbReference>
<keyword evidence="5 9" id="KW-0479">Metal-binding</keyword>
<feature type="binding site" evidence="9">
    <location>
        <position position="122"/>
    </location>
    <ligand>
        <name>Zn(2+)</name>
        <dbReference type="ChEBI" id="CHEBI:29105"/>
        <note>catalytic</note>
    </ligand>
</feature>
<comment type="similarity">
    <text evidence="1 9">Belongs to the endoribonuclease YbeY family.</text>
</comment>
<keyword evidence="4 9" id="KW-0540">Nuclease</keyword>
<dbReference type="EMBL" id="CP001737">
    <property type="protein sequence ID" value="ACV77972.1"/>
    <property type="molecule type" value="Genomic_DNA"/>
</dbReference>
<keyword evidence="8 9" id="KW-0862">Zinc</keyword>
<evidence type="ECO:0000256" key="6">
    <source>
        <dbReference type="ARBA" id="ARBA00022759"/>
    </source>
</evidence>
<keyword evidence="9" id="KW-0963">Cytoplasm</keyword>
<comment type="function">
    <text evidence="9">Single strand-specific metallo-endoribonuclease involved in late-stage 70S ribosome quality control and in maturation of the 3' terminus of the 16S rRNA.</text>
</comment>
<dbReference type="PROSITE" id="PS01306">
    <property type="entry name" value="UPF0054"/>
    <property type="match status" value="1"/>
</dbReference>
<dbReference type="Proteomes" id="UP000002218">
    <property type="component" value="Chromosome"/>
</dbReference>
<keyword evidence="6 9" id="KW-0255">Endonuclease</keyword>
<evidence type="ECO:0000256" key="8">
    <source>
        <dbReference type="ARBA" id="ARBA00022833"/>
    </source>
</evidence>
<dbReference type="GO" id="GO:0005737">
    <property type="term" value="C:cytoplasm"/>
    <property type="evidence" value="ECO:0007669"/>
    <property type="project" value="UniProtKB-SubCell"/>
</dbReference>
<dbReference type="FunCoup" id="C8XF86">
    <property type="interactions" value="70"/>
</dbReference>
<dbReference type="AlphaFoldDB" id="C8XF86"/>
<feature type="binding site" evidence="9">
    <location>
        <position position="128"/>
    </location>
    <ligand>
        <name>Zn(2+)</name>
        <dbReference type="ChEBI" id="CHEBI:29105"/>
        <note>catalytic</note>
    </ligand>
</feature>
<dbReference type="OrthoDB" id="9807740at2"/>
<comment type="cofactor">
    <cofactor evidence="9">
        <name>Zn(2+)</name>
        <dbReference type="ChEBI" id="CHEBI:29105"/>
    </cofactor>
    <text evidence="9">Binds 1 zinc ion.</text>
</comment>
<dbReference type="InterPro" id="IPR023091">
    <property type="entry name" value="MetalPrtase_cat_dom_sf_prd"/>
</dbReference>
<dbReference type="PANTHER" id="PTHR46986">
    <property type="entry name" value="ENDORIBONUCLEASE YBEY, CHLOROPLASTIC"/>
    <property type="match status" value="1"/>
</dbReference>
<keyword evidence="3 9" id="KW-0698">rRNA processing</keyword>
<dbReference type="HOGENOM" id="CLU_106710_3_2_11"/>
<dbReference type="SUPFAM" id="SSF55486">
    <property type="entry name" value="Metalloproteases ('zincins'), catalytic domain"/>
    <property type="match status" value="1"/>
</dbReference>
<evidence type="ECO:0000256" key="5">
    <source>
        <dbReference type="ARBA" id="ARBA00022723"/>
    </source>
</evidence>
<organism evidence="10 11">
    <name type="scientific">Nakamurella multipartita (strain ATCC 700099 / DSM 44233 / CIP 104796 / JCM 9543 / NBRC 105858 / Y-104)</name>
    <name type="common">Microsphaera multipartita</name>
    <dbReference type="NCBI Taxonomy" id="479431"/>
    <lineage>
        <taxon>Bacteria</taxon>
        <taxon>Bacillati</taxon>
        <taxon>Actinomycetota</taxon>
        <taxon>Actinomycetes</taxon>
        <taxon>Nakamurellales</taxon>
        <taxon>Nakamurellaceae</taxon>
        <taxon>Nakamurella</taxon>
    </lineage>
</organism>
<dbReference type="GO" id="GO:0008270">
    <property type="term" value="F:zinc ion binding"/>
    <property type="evidence" value="ECO:0007669"/>
    <property type="project" value="UniProtKB-UniRule"/>
</dbReference>
<dbReference type="NCBIfam" id="TIGR00043">
    <property type="entry name" value="rRNA maturation RNase YbeY"/>
    <property type="match status" value="1"/>
</dbReference>
<sequence>MTIEVANESGVPVDEIVLVSVARYVLDRMRINPLAELSILLVDVEAMTELHVKWMDEPGPTDVMSFPMDELDTARRPDESGPGPALLGDVVLCPAVAAEQATAAGHSVQDELHLLTVHGVLHLLGYDHAEPAQEREMFRLQNELLDTWREQQAAAARKARLAAADAAVLDVVGLAGPTDPETSGRG</sequence>
<gene>
    <name evidence="9" type="primary">ybeY</name>
    <name evidence="10" type="ordered locus">Namu_1577</name>
</gene>
<reference evidence="10 11" key="2">
    <citation type="journal article" date="2010" name="Stand. Genomic Sci.">
        <title>Complete genome sequence of Nakamurella multipartita type strain (Y-104).</title>
        <authorList>
            <person name="Tice H."/>
            <person name="Mayilraj S."/>
            <person name="Sims D."/>
            <person name="Lapidus A."/>
            <person name="Nolan M."/>
            <person name="Lucas S."/>
            <person name="Glavina Del Rio T."/>
            <person name="Copeland A."/>
            <person name="Cheng J.F."/>
            <person name="Meincke L."/>
            <person name="Bruce D."/>
            <person name="Goodwin L."/>
            <person name="Pitluck S."/>
            <person name="Ivanova N."/>
            <person name="Mavromatis K."/>
            <person name="Ovchinnikova G."/>
            <person name="Pati A."/>
            <person name="Chen A."/>
            <person name="Palaniappan K."/>
            <person name="Land M."/>
            <person name="Hauser L."/>
            <person name="Chang Y.J."/>
            <person name="Jeffries C.D."/>
            <person name="Detter J.C."/>
            <person name="Brettin T."/>
            <person name="Rohde M."/>
            <person name="Goker M."/>
            <person name="Bristow J."/>
            <person name="Eisen J.A."/>
            <person name="Markowitz V."/>
            <person name="Hugenholtz P."/>
            <person name="Kyrpides N.C."/>
            <person name="Klenk H.P."/>
            <person name="Chen F."/>
        </authorList>
    </citation>
    <scope>NUCLEOTIDE SEQUENCE [LARGE SCALE GENOMIC DNA]</scope>
    <source>
        <strain evidence="11">ATCC 700099 / DSM 44233 / CIP 104796 / JCM 9543 / NBRC 105858 / Y-104</strain>
    </source>
</reference>
<evidence type="ECO:0000256" key="2">
    <source>
        <dbReference type="ARBA" id="ARBA00022517"/>
    </source>
</evidence>
<evidence type="ECO:0000256" key="7">
    <source>
        <dbReference type="ARBA" id="ARBA00022801"/>
    </source>
</evidence>
<comment type="subcellular location">
    <subcellularLocation>
        <location evidence="9">Cytoplasm</location>
    </subcellularLocation>
</comment>